<organism evidence="4 5">
    <name type="scientific">Dillenia turbinata</name>
    <dbReference type="NCBI Taxonomy" id="194707"/>
    <lineage>
        <taxon>Eukaryota</taxon>
        <taxon>Viridiplantae</taxon>
        <taxon>Streptophyta</taxon>
        <taxon>Embryophyta</taxon>
        <taxon>Tracheophyta</taxon>
        <taxon>Spermatophyta</taxon>
        <taxon>Magnoliopsida</taxon>
        <taxon>eudicotyledons</taxon>
        <taxon>Gunneridae</taxon>
        <taxon>Pentapetalae</taxon>
        <taxon>Dilleniales</taxon>
        <taxon>Dilleniaceae</taxon>
        <taxon>Dillenia</taxon>
    </lineage>
</organism>
<gene>
    <name evidence="4" type="ORF">RJ641_033034</name>
</gene>
<evidence type="ECO:0000313" key="4">
    <source>
        <dbReference type="EMBL" id="KAK6936004.1"/>
    </source>
</evidence>
<sequence length="471" mass="53559">MVKLASLLLLSLLLSYVIAGLAAEEFDEHKRGGEREEEEEGYEEREDMFLLQELKHVLKTEAGEMRIFKAPPQGGKLVERPLHIGFLTMEPKTLLIPQYLDSSLIIFIRRGEARVGTIYKDELVERNLKMGDLFRIEGGSAFYLINTAEGQRLHVVCSLDPNEGLGFDTFQAFFLAGHKSVLAGFETETMATAFNVTKEELRDLMSSQRSEPIVYLTDHPPSMWKKFVQLKAEEKLDHLKRVIPFEEDEEDMQELEQLQEQTTWSWRKLLNSVFPQKCLDNVSKKHRKLDSYNLYKRTPDFKNNYGWSLALEESDYSPLRKSGIGIFYVNLTAGSMMAPHVNPRATEYGIVLRGSGSIQIVHPNGTSATNTQIKEGDMFFVPRYFPFCQIASRTGPMEFFGFTTSARKNRPQFLVGANSILQTMKGHELAAAFGMTDEHFRRLADAQREGVILPSPSAAPPDVKDKEKMPK</sequence>
<evidence type="ECO:0000256" key="2">
    <source>
        <dbReference type="SAM" id="SignalP"/>
    </source>
</evidence>
<evidence type="ECO:0000259" key="3">
    <source>
        <dbReference type="SMART" id="SM00835"/>
    </source>
</evidence>
<protein>
    <submittedName>
        <fullName evidence="4">Cupin 1</fullName>
    </submittedName>
</protein>
<feature type="chain" id="PRO_5042994501" evidence="2">
    <location>
        <begin position="24"/>
        <end position="471"/>
    </location>
</feature>
<feature type="domain" description="Cupin type-1" evidence="3">
    <location>
        <begin position="49"/>
        <end position="202"/>
    </location>
</feature>
<dbReference type="AlphaFoldDB" id="A0AAN8VQG6"/>
<keyword evidence="2" id="KW-0732">Signal</keyword>
<dbReference type="InterPro" id="IPR011051">
    <property type="entry name" value="RmlC_Cupin_sf"/>
</dbReference>
<dbReference type="PANTHER" id="PTHR31189">
    <property type="entry name" value="OS03G0336100 PROTEIN-RELATED"/>
    <property type="match status" value="1"/>
</dbReference>
<feature type="compositionally biased region" description="Basic and acidic residues" evidence="1">
    <location>
        <begin position="462"/>
        <end position="471"/>
    </location>
</feature>
<dbReference type="CDD" id="cd02244">
    <property type="entry name" value="cupin_7S_vicilin-like_N"/>
    <property type="match status" value="1"/>
</dbReference>
<dbReference type="EMBL" id="JBAMMX010000007">
    <property type="protein sequence ID" value="KAK6936004.1"/>
    <property type="molecule type" value="Genomic_DNA"/>
</dbReference>
<dbReference type="InterPro" id="IPR050253">
    <property type="entry name" value="Seed_Storage-Functional"/>
</dbReference>
<evidence type="ECO:0000256" key="1">
    <source>
        <dbReference type="SAM" id="MobiDB-lite"/>
    </source>
</evidence>
<feature type="region of interest" description="Disordered" evidence="1">
    <location>
        <begin position="452"/>
        <end position="471"/>
    </location>
</feature>
<dbReference type="SMART" id="SM00835">
    <property type="entry name" value="Cupin_1"/>
    <property type="match status" value="2"/>
</dbReference>
<dbReference type="Gene3D" id="2.60.120.10">
    <property type="entry name" value="Jelly Rolls"/>
    <property type="match status" value="2"/>
</dbReference>
<evidence type="ECO:0000313" key="5">
    <source>
        <dbReference type="Proteomes" id="UP001370490"/>
    </source>
</evidence>
<keyword evidence="5" id="KW-1185">Reference proteome</keyword>
<dbReference type="InterPro" id="IPR006045">
    <property type="entry name" value="Cupin_1"/>
</dbReference>
<reference evidence="4 5" key="1">
    <citation type="submission" date="2023-12" db="EMBL/GenBank/DDBJ databases">
        <title>A high-quality genome assembly for Dillenia turbinata (Dilleniales).</title>
        <authorList>
            <person name="Chanderbali A."/>
        </authorList>
    </citation>
    <scope>NUCLEOTIDE SEQUENCE [LARGE SCALE GENOMIC DNA]</scope>
    <source>
        <strain evidence="4">LSX21</strain>
        <tissue evidence="4">Leaf</tissue>
    </source>
</reference>
<accession>A0AAN8VQG6</accession>
<dbReference type="Pfam" id="PF00190">
    <property type="entry name" value="Cupin_1"/>
    <property type="match status" value="1"/>
</dbReference>
<dbReference type="PANTHER" id="PTHR31189:SF2">
    <property type="entry name" value="RMLC-LIKE CUPINS SUPERFAMILY PROTEIN"/>
    <property type="match status" value="1"/>
</dbReference>
<feature type="signal peptide" evidence="2">
    <location>
        <begin position="1"/>
        <end position="23"/>
    </location>
</feature>
<comment type="caution">
    <text evidence="4">The sequence shown here is derived from an EMBL/GenBank/DDBJ whole genome shotgun (WGS) entry which is preliminary data.</text>
</comment>
<feature type="domain" description="Cupin type-1" evidence="3">
    <location>
        <begin position="292"/>
        <end position="441"/>
    </location>
</feature>
<feature type="non-terminal residue" evidence="4">
    <location>
        <position position="471"/>
    </location>
</feature>
<dbReference type="InterPro" id="IPR014710">
    <property type="entry name" value="RmlC-like_jellyroll"/>
</dbReference>
<proteinExistence type="predicted"/>
<dbReference type="SUPFAM" id="SSF51182">
    <property type="entry name" value="RmlC-like cupins"/>
    <property type="match status" value="1"/>
</dbReference>
<dbReference type="Proteomes" id="UP001370490">
    <property type="component" value="Unassembled WGS sequence"/>
</dbReference>
<dbReference type="CDD" id="cd02245">
    <property type="entry name" value="cupin_7S_vicilin-like_C"/>
    <property type="match status" value="1"/>
</dbReference>
<name>A0AAN8VQG6_9MAGN</name>